<evidence type="ECO:0000256" key="1">
    <source>
        <dbReference type="SAM" id="MobiDB-lite"/>
    </source>
</evidence>
<sequence length="104" mass="11471">MSNAADGRYTLNGENNRRLVQHKADKHAEQSDYKYGNSVNEREEGREQGNGEWLLGPPAGGGVAPSEMAINSIKIILIMQIVQNGENNNLAFAILKARKHLIEV</sequence>
<evidence type="ECO:0000313" key="3">
    <source>
        <dbReference type="Proteomes" id="UP001630127"/>
    </source>
</evidence>
<dbReference type="Proteomes" id="UP001630127">
    <property type="component" value="Unassembled WGS sequence"/>
</dbReference>
<feature type="compositionally biased region" description="Basic and acidic residues" evidence="1">
    <location>
        <begin position="40"/>
        <end position="49"/>
    </location>
</feature>
<comment type="caution">
    <text evidence="2">The sequence shown here is derived from an EMBL/GenBank/DDBJ whole genome shotgun (WGS) entry which is preliminary data.</text>
</comment>
<accession>A0ABD3A6H8</accession>
<keyword evidence="3" id="KW-1185">Reference proteome</keyword>
<dbReference type="AlphaFoldDB" id="A0ABD3A6H8"/>
<proteinExistence type="predicted"/>
<protein>
    <submittedName>
        <fullName evidence="2">Uncharacterized protein</fullName>
    </submittedName>
</protein>
<feature type="compositionally biased region" description="Basic and acidic residues" evidence="1">
    <location>
        <begin position="22"/>
        <end position="32"/>
    </location>
</feature>
<gene>
    <name evidence="2" type="ORF">ACH5RR_014512</name>
</gene>
<organism evidence="2 3">
    <name type="scientific">Cinchona calisaya</name>
    <dbReference type="NCBI Taxonomy" id="153742"/>
    <lineage>
        <taxon>Eukaryota</taxon>
        <taxon>Viridiplantae</taxon>
        <taxon>Streptophyta</taxon>
        <taxon>Embryophyta</taxon>
        <taxon>Tracheophyta</taxon>
        <taxon>Spermatophyta</taxon>
        <taxon>Magnoliopsida</taxon>
        <taxon>eudicotyledons</taxon>
        <taxon>Gunneridae</taxon>
        <taxon>Pentapetalae</taxon>
        <taxon>asterids</taxon>
        <taxon>lamiids</taxon>
        <taxon>Gentianales</taxon>
        <taxon>Rubiaceae</taxon>
        <taxon>Cinchonoideae</taxon>
        <taxon>Cinchoneae</taxon>
        <taxon>Cinchona</taxon>
    </lineage>
</organism>
<dbReference type="EMBL" id="JBJUIK010000006">
    <property type="protein sequence ID" value="KAL3526140.1"/>
    <property type="molecule type" value="Genomic_DNA"/>
</dbReference>
<evidence type="ECO:0000313" key="2">
    <source>
        <dbReference type="EMBL" id="KAL3526140.1"/>
    </source>
</evidence>
<feature type="region of interest" description="Disordered" evidence="1">
    <location>
        <begin position="1"/>
        <end position="58"/>
    </location>
</feature>
<name>A0ABD3A6H8_9GENT</name>
<reference evidence="2 3" key="1">
    <citation type="submission" date="2024-11" db="EMBL/GenBank/DDBJ databases">
        <title>A near-complete genome assembly of Cinchona calisaya.</title>
        <authorList>
            <person name="Lian D.C."/>
            <person name="Zhao X.W."/>
            <person name="Wei L."/>
        </authorList>
    </citation>
    <scope>NUCLEOTIDE SEQUENCE [LARGE SCALE GENOMIC DNA]</scope>
    <source>
        <tissue evidence="2">Nenye</tissue>
    </source>
</reference>